<organism evidence="1">
    <name type="scientific">freshwater metagenome</name>
    <dbReference type="NCBI Taxonomy" id="449393"/>
    <lineage>
        <taxon>unclassified sequences</taxon>
        <taxon>metagenomes</taxon>
        <taxon>ecological metagenomes</taxon>
    </lineage>
</organism>
<dbReference type="EMBL" id="CAFBOL010000164">
    <property type="protein sequence ID" value="CAB5020359.1"/>
    <property type="molecule type" value="Genomic_DNA"/>
</dbReference>
<accession>A0A6J7QUR9</accession>
<gene>
    <name evidence="1" type="ORF">UFOPK3931_03317</name>
</gene>
<reference evidence="1" key="1">
    <citation type="submission" date="2020-05" db="EMBL/GenBank/DDBJ databases">
        <authorList>
            <person name="Chiriac C."/>
            <person name="Salcher M."/>
            <person name="Ghai R."/>
            <person name="Kavagutti S V."/>
        </authorList>
    </citation>
    <scope>NUCLEOTIDE SEQUENCE</scope>
</reference>
<proteinExistence type="predicted"/>
<sequence length="64" mass="7522">MLLLESHRAIVERVVDGRISKTEALIQMRLEPESEDHWAYVNLLEDDIRMNKFAKELLREVSAI</sequence>
<protein>
    <submittedName>
        <fullName evidence="1">Unannotated protein</fullName>
    </submittedName>
</protein>
<evidence type="ECO:0000313" key="1">
    <source>
        <dbReference type="EMBL" id="CAB5020359.1"/>
    </source>
</evidence>
<dbReference type="AlphaFoldDB" id="A0A6J7QUR9"/>
<name>A0A6J7QUR9_9ZZZZ</name>